<reference evidence="2" key="1">
    <citation type="journal article" date="2023" name="Insect Mol. Biol.">
        <title>Genome sequencing provides insights into the evolution of gene families encoding plant cell wall-degrading enzymes in longhorned beetles.</title>
        <authorList>
            <person name="Shin N.R."/>
            <person name="Okamura Y."/>
            <person name="Kirsch R."/>
            <person name="Pauchet Y."/>
        </authorList>
    </citation>
    <scope>NUCLEOTIDE SEQUENCE</scope>
    <source>
        <strain evidence="2">RBIC_L_NR</strain>
    </source>
</reference>
<evidence type="ECO:0000313" key="3">
    <source>
        <dbReference type="Proteomes" id="UP001162156"/>
    </source>
</evidence>
<accession>A0AAV8WKZ8</accession>
<name>A0AAV8WKZ8_9CUCU</name>
<dbReference type="Proteomes" id="UP001162156">
    <property type="component" value="Unassembled WGS sequence"/>
</dbReference>
<keyword evidence="3" id="KW-1185">Reference proteome</keyword>
<feature type="chain" id="PRO_5043922555" evidence="1">
    <location>
        <begin position="20"/>
        <end position="144"/>
    </location>
</feature>
<proteinExistence type="predicted"/>
<gene>
    <name evidence="2" type="ORF">NQ314_020397</name>
</gene>
<evidence type="ECO:0000313" key="2">
    <source>
        <dbReference type="EMBL" id="KAJ8927124.1"/>
    </source>
</evidence>
<evidence type="ECO:0000256" key="1">
    <source>
        <dbReference type="SAM" id="SignalP"/>
    </source>
</evidence>
<sequence>MVVLGRTLVLLSAIIIAECKEKNNMYMENSGSEDMEMSASGYDYQTHSGRPFGYSHSSDSNKFNNFQYPPLGYGYYKYQPLPLRSTPLSPNYVPGHYERLFNSYGVPLSYAAYAEPVKGYENLMDPTNTGYVASPKITDLDYLL</sequence>
<dbReference type="EMBL" id="JANEYF010005719">
    <property type="protein sequence ID" value="KAJ8927124.1"/>
    <property type="molecule type" value="Genomic_DNA"/>
</dbReference>
<protein>
    <submittedName>
        <fullName evidence="2">Uncharacterized protein</fullName>
    </submittedName>
</protein>
<feature type="signal peptide" evidence="1">
    <location>
        <begin position="1"/>
        <end position="19"/>
    </location>
</feature>
<dbReference type="AlphaFoldDB" id="A0AAV8WKZ8"/>
<organism evidence="2 3">
    <name type="scientific">Rhamnusium bicolor</name>
    <dbReference type="NCBI Taxonomy" id="1586634"/>
    <lineage>
        <taxon>Eukaryota</taxon>
        <taxon>Metazoa</taxon>
        <taxon>Ecdysozoa</taxon>
        <taxon>Arthropoda</taxon>
        <taxon>Hexapoda</taxon>
        <taxon>Insecta</taxon>
        <taxon>Pterygota</taxon>
        <taxon>Neoptera</taxon>
        <taxon>Endopterygota</taxon>
        <taxon>Coleoptera</taxon>
        <taxon>Polyphaga</taxon>
        <taxon>Cucujiformia</taxon>
        <taxon>Chrysomeloidea</taxon>
        <taxon>Cerambycidae</taxon>
        <taxon>Lepturinae</taxon>
        <taxon>Rhagiini</taxon>
        <taxon>Rhamnusium</taxon>
    </lineage>
</organism>
<keyword evidence="1" id="KW-0732">Signal</keyword>
<comment type="caution">
    <text evidence="2">The sequence shown here is derived from an EMBL/GenBank/DDBJ whole genome shotgun (WGS) entry which is preliminary data.</text>
</comment>